<dbReference type="OrthoDB" id="74764at2759"/>
<dbReference type="EMBL" id="ML978208">
    <property type="protein sequence ID" value="KAF2028829.1"/>
    <property type="molecule type" value="Genomic_DNA"/>
</dbReference>
<evidence type="ECO:0000256" key="1">
    <source>
        <dbReference type="SAM" id="SignalP"/>
    </source>
</evidence>
<dbReference type="AlphaFoldDB" id="A0A9P4LMC3"/>
<dbReference type="Pfam" id="PF01822">
    <property type="entry name" value="WSC"/>
    <property type="match status" value="1"/>
</dbReference>
<evidence type="ECO:0000313" key="4">
    <source>
        <dbReference type="Proteomes" id="UP000799777"/>
    </source>
</evidence>
<feature type="signal peptide" evidence="1">
    <location>
        <begin position="1"/>
        <end position="19"/>
    </location>
</feature>
<sequence length="432" mass="47123">MTYFTKLYLALAMIDFSDAFFRMSCPGRISRDRVDPIVGPGKVAGHVHTISGGSGFSAAMTFQDARASKSTEKLHAYPEGFRMLAGDTNKRSGGTDPATQGISFACIGADKPETNNIPNYNCPGGLRAQVFFPNMQVRKENICCWNGKDLDTPDHKSHMSYPAQYNNGPCPADFPMHMISIFYEIFYDTNLFADQWNGTQYPFVFSNGDATGYGLHGDFLNGWDVNVLQKAVDTCKADSGSVSECAAVTTYSAQQCQQCQIPTTVQETTSGTLAKLPGCNPIAYGPERAIPSTCDDKTIFGPGPANYVDLTQSKGWEYAGCGGDEISDRAFHWPSERTDDMTVPACIDYCSAAGYSYASLEYGRECWCVSKLDPRYAPKDDIMGSCNYNYAGNATQTCGGWAAMSLYHNCAGQSSCTNWNMTTTYGVWKGLS</sequence>
<feature type="domain" description="WSC" evidence="2">
    <location>
        <begin position="315"/>
        <end position="410"/>
    </location>
</feature>
<reference evidence="3" key="1">
    <citation type="journal article" date="2020" name="Stud. Mycol.">
        <title>101 Dothideomycetes genomes: a test case for predicting lifestyles and emergence of pathogens.</title>
        <authorList>
            <person name="Haridas S."/>
            <person name="Albert R."/>
            <person name="Binder M."/>
            <person name="Bloem J."/>
            <person name="Labutti K."/>
            <person name="Salamov A."/>
            <person name="Andreopoulos B."/>
            <person name="Baker S."/>
            <person name="Barry K."/>
            <person name="Bills G."/>
            <person name="Bluhm B."/>
            <person name="Cannon C."/>
            <person name="Castanera R."/>
            <person name="Culley D."/>
            <person name="Daum C."/>
            <person name="Ezra D."/>
            <person name="Gonzalez J."/>
            <person name="Henrissat B."/>
            <person name="Kuo A."/>
            <person name="Liang C."/>
            <person name="Lipzen A."/>
            <person name="Lutzoni F."/>
            <person name="Magnuson J."/>
            <person name="Mondo S."/>
            <person name="Nolan M."/>
            <person name="Ohm R."/>
            <person name="Pangilinan J."/>
            <person name="Park H.-J."/>
            <person name="Ramirez L."/>
            <person name="Alfaro M."/>
            <person name="Sun H."/>
            <person name="Tritt A."/>
            <person name="Yoshinaga Y."/>
            <person name="Zwiers L.-H."/>
            <person name="Turgeon B."/>
            <person name="Goodwin S."/>
            <person name="Spatafora J."/>
            <person name="Crous P."/>
            <person name="Grigoriev I."/>
        </authorList>
    </citation>
    <scope>NUCLEOTIDE SEQUENCE</scope>
    <source>
        <strain evidence="3">CBS 110217</strain>
    </source>
</reference>
<keyword evidence="1" id="KW-0732">Signal</keyword>
<evidence type="ECO:0000259" key="2">
    <source>
        <dbReference type="PROSITE" id="PS51212"/>
    </source>
</evidence>
<feature type="chain" id="PRO_5040460807" description="WSC domain-containing protein" evidence="1">
    <location>
        <begin position="20"/>
        <end position="432"/>
    </location>
</feature>
<dbReference type="PROSITE" id="PS51212">
    <property type="entry name" value="WSC"/>
    <property type="match status" value="1"/>
</dbReference>
<dbReference type="PANTHER" id="PTHR43662">
    <property type="match status" value="1"/>
</dbReference>
<dbReference type="PANTHER" id="PTHR43662:SF3">
    <property type="entry name" value="DOMAIN PROTEIN, PUTATIVE (AFU_ORTHOLOGUE AFUA_6G11970)-RELATED"/>
    <property type="match status" value="1"/>
</dbReference>
<organism evidence="3 4">
    <name type="scientific">Setomelanomma holmii</name>
    <dbReference type="NCBI Taxonomy" id="210430"/>
    <lineage>
        <taxon>Eukaryota</taxon>
        <taxon>Fungi</taxon>
        <taxon>Dikarya</taxon>
        <taxon>Ascomycota</taxon>
        <taxon>Pezizomycotina</taxon>
        <taxon>Dothideomycetes</taxon>
        <taxon>Pleosporomycetidae</taxon>
        <taxon>Pleosporales</taxon>
        <taxon>Pleosporineae</taxon>
        <taxon>Phaeosphaeriaceae</taxon>
        <taxon>Setomelanomma</taxon>
    </lineage>
</organism>
<protein>
    <recommendedName>
        <fullName evidence="2">WSC domain-containing protein</fullName>
    </recommendedName>
</protein>
<comment type="caution">
    <text evidence="3">The sequence shown here is derived from an EMBL/GenBank/DDBJ whole genome shotgun (WGS) entry which is preliminary data.</text>
</comment>
<name>A0A9P4LMC3_9PLEO</name>
<proteinExistence type="predicted"/>
<evidence type="ECO:0000313" key="3">
    <source>
        <dbReference type="EMBL" id="KAF2028829.1"/>
    </source>
</evidence>
<dbReference type="InterPro" id="IPR002889">
    <property type="entry name" value="WSC_carb-bd"/>
</dbReference>
<keyword evidence="4" id="KW-1185">Reference proteome</keyword>
<accession>A0A9P4LMC3</accession>
<dbReference type="Pfam" id="PF09362">
    <property type="entry name" value="DUF1996"/>
    <property type="match status" value="1"/>
</dbReference>
<gene>
    <name evidence="3" type="ORF">EK21DRAFT_101568</name>
</gene>
<dbReference type="InterPro" id="IPR018535">
    <property type="entry name" value="DUF1996"/>
</dbReference>
<dbReference type="Proteomes" id="UP000799777">
    <property type="component" value="Unassembled WGS sequence"/>
</dbReference>
<dbReference type="SMART" id="SM00321">
    <property type="entry name" value="WSC"/>
    <property type="match status" value="1"/>
</dbReference>